<dbReference type="AlphaFoldDB" id="A0A2S8GK68"/>
<dbReference type="Proteomes" id="UP000237819">
    <property type="component" value="Unassembled WGS sequence"/>
</dbReference>
<reference evidence="1 2" key="1">
    <citation type="submission" date="2018-02" db="EMBL/GenBank/DDBJ databases">
        <title>Comparative genomes isolates from brazilian mangrove.</title>
        <authorList>
            <person name="Araujo J.E."/>
            <person name="Taketani R.G."/>
            <person name="Silva M.C.P."/>
            <person name="Loureco M.V."/>
            <person name="Andreote F.D."/>
        </authorList>
    </citation>
    <scope>NUCLEOTIDE SEQUENCE [LARGE SCALE GENOMIC DNA]</scope>
    <source>
        <strain evidence="1 2">Nap-Phe MGV</strain>
    </source>
</reference>
<evidence type="ECO:0000313" key="1">
    <source>
        <dbReference type="EMBL" id="PQO44837.1"/>
    </source>
</evidence>
<name>A0A2S8GK68_9BACT</name>
<dbReference type="EMBL" id="PUHZ01000017">
    <property type="protein sequence ID" value="PQO44837.1"/>
    <property type="molecule type" value="Genomic_DNA"/>
</dbReference>
<organism evidence="1 2">
    <name type="scientific">Blastopirellula marina</name>
    <dbReference type="NCBI Taxonomy" id="124"/>
    <lineage>
        <taxon>Bacteria</taxon>
        <taxon>Pseudomonadati</taxon>
        <taxon>Planctomycetota</taxon>
        <taxon>Planctomycetia</taxon>
        <taxon>Pirellulales</taxon>
        <taxon>Pirellulaceae</taxon>
        <taxon>Blastopirellula</taxon>
    </lineage>
</organism>
<evidence type="ECO:0000313" key="2">
    <source>
        <dbReference type="Proteomes" id="UP000237819"/>
    </source>
</evidence>
<accession>A0A2S8GK68</accession>
<sequence length="84" mass="9631">MLAYAIGLGWYRDHTEAEWEMEQLPKEIAVLDGMLQDLQQRLSSSRFDSTEVQLETFSTENATMRSDMRGISPGVFHETAEAYL</sequence>
<gene>
    <name evidence="1" type="ORF">C5Y93_17235</name>
</gene>
<proteinExistence type="predicted"/>
<comment type="caution">
    <text evidence="1">The sequence shown here is derived from an EMBL/GenBank/DDBJ whole genome shotgun (WGS) entry which is preliminary data.</text>
</comment>
<protein>
    <submittedName>
        <fullName evidence="1">Uncharacterized protein</fullName>
    </submittedName>
</protein>